<reference evidence="1 2" key="1">
    <citation type="submission" date="2024-03" db="EMBL/GenBank/DDBJ databases">
        <title>A high-quality draft genome sequence of Diaporthe vaccinii, a causative agent of upright dieback and viscid rot disease in cranberry plants.</title>
        <authorList>
            <person name="Sarrasin M."/>
            <person name="Lang B.F."/>
            <person name="Burger G."/>
        </authorList>
    </citation>
    <scope>NUCLEOTIDE SEQUENCE [LARGE SCALE GENOMIC DNA]</scope>
    <source>
        <strain evidence="1 2">IS7</strain>
    </source>
</reference>
<organism evidence="1 2">
    <name type="scientific">Diaporthe vaccinii</name>
    <dbReference type="NCBI Taxonomy" id="105482"/>
    <lineage>
        <taxon>Eukaryota</taxon>
        <taxon>Fungi</taxon>
        <taxon>Dikarya</taxon>
        <taxon>Ascomycota</taxon>
        <taxon>Pezizomycotina</taxon>
        <taxon>Sordariomycetes</taxon>
        <taxon>Sordariomycetidae</taxon>
        <taxon>Diaporthales</taxon>
        <taxon>Diaporthaceae</taxon>
        <taxon>Diaporthe</taxon>
        <taxon>Diaporthe eres species complex</taxon>
    </lineage>
</organism>
<protein>
    <submittedName>
        <fullName evidence="1">Uncharacterized protein</fullName>
    </submittedName>
</protein>
<evidence type="ECO:0000313" key="1">
    <source>
        <dbReference type="EMBL" id="KAL2274222.1"/>
    </source>
</evidence>
<proteinExistence type="predicted"/>
<dbReference type="Proteomes" id="UP001600888">
    <property type="component" value="Unassembled WGS sequence"/>
</dbReference>
<gene>
    <name evidence="1" type="ORF">FJTKL_03572</name>
</gene>
<dbReference type="EMBL" id="JBAWTH010000163">
    <property type="protein sequence ID" value="KAL2274222.1"/>
    <property type="molecule type" value="Genomic_DNA"/>
</dbReference>
<comment type="caution">
    <text evidence="1">The sequence shown here is derived from an EMBL/GenBank/DDBJ whole genome shotgun (WGS) entry which is preliminary data.</text>
</comment>
<keyword evidence="2" id="KW-1185">Reference proteome</keyword>
<accession>A0ABR4DV28</accession>
<evidence type="ECO:0000313" key="2">
    <source>
        <dbReference type="Proteomes" id="UP001600888"/>
    </source>
</evidence>
<name>A0ABR4DV28_9PEZI</name>
<sequence>MASIGRFAFAGVSTAVEVTNALASINVDFSLVKIDPPQEFRDVGQILRAKMRDTAEDGALHITARRLGAIFESILPQTPQLIKSYGLRASETARGSVEKSPASKGIFAQQTGIDAASIWAGATSRSGAIQVHLLACMLARMWTGPEATSIWAELLNCRRMRLEDEFRSKGTMEMRTMVAAKQQIDRAQLAEWDASARAWLRIADIAKNLQHNQLLLILGNLDKAVNSKPVL</sequence>